<protein>
    <submittedName>
        <fullName evidence="2">14376_t:CDS:1</fullName>
    </submittedName>
</protein>
<comment type="caution">
    <text evidence="2">The sequence shown here is derived from an EMBL/GenBank/DDBJ whole genome shotgun (WGS) entry which is preliminary data.</text>
</comment>
<accession>A0A9N9NNR6</accession>
<name>A0A9N9NNR6_9GLOM</name>
<dbReference type="EMBL" id="CAJVPS010043169">
    <property type="protein sequence ID" value="CAG8755378.1"/>
    <property type="molecule type" value="Genomic_DNA"/>
</dbReference>
<dbReference type="OrthoDB" id="9979824at2759"/>
<keyword evidence="3" id="KW-1185">Reference proteome</keyword>
<feature type="compositionally biased region" description="Low complexity" evidence="1">
    <location>
        <begin position="107"/>
        <end position="122"/>
    </location>
</feature>
<sequence length="173" mass="18576">NKKPVEEVREISTYQPKYTDEEVAKLKEIFIAEQKEAIKKYQIKGESYGPGNGQSNLSDDEKKGLVVVGVGGAVALTILTGGVAAPIAVKGAEAVINYANSQGGGESSSSSNMHMGSGSVGSRKTEVSKTSSPIWQGLKPFHGGIRTNGLSGSKRSYFTWDYTHNHIEKYNHL</sequence>
<evidence type="ECO:0000313" key="3">
    <source>
        <dbReference type="Proteomes" id="UP000789508"/>
    </source>
</evidence>
<dbReference type="Proteomes" id="UP000789508">
    <property type="component" value="Unassembled WGS sequence"/>
</dbReference>
<reference evidence="2" key="1">
    <citation type="submission" date="2021-06" db="EMBL/GenBank/DDBJ databases">
        <authorList>
            <person name="Kallberg Y."/>
            <person name="Tangrot J."/>
            <person name="Rosling A."/>
        </authorList>
    </citation>
    <scope>NUCLEOTIDE SEQUENCE</scope>
    <source>
        <strain evidence="2">FL130A</strain>
    </source>
</reference>
<evidence type="ECO:0000256" key="1">
    <source>
        <dbReference type="SAM" id="MobiDB-lite"/>
    </source>
</evidence>
<gene>
    <name evidence="2" type="ORF">ALEPTO_LOCUS13461</name>
</gene>
<feature type="non-terminal residue" evidence="2">
    <location>
        <position position="1"/>
    </location>
</feature>
<dbReference type="AlphaFoldDB" id="A0A9N9NNR6"/>
<proteinExistence type="predicted"/>
<evidence type="ECO:0000313" key="2">
    <source>
        <dbReference type="EMBL" id="CAG8755378.1"/>
    </source>
</evidence>
<feature type="non-terminal residue" evidence="2">
    <location>
        <position position="173"/>
    </location>
</feature>
<organism evidence="2 3">
    <name type="scientific">Ambispora leptoticha</name>
    <dbReference type="NCBI Taxonomy" id="144679"/>
    <lineage>
        <taxon>Eukaryota</taxon>
        <taxon>Fungi</taxon>
        <taxon>Fungi incertae sedis</taxon>
        <taxon>Mucoromycota</taxon>
        <taxon>Glomeromycotina</taxon>
        <taxon>Glomeromycetes</taxon>
        <taxon>Archaeosporales</taxon>
        <taxon>Ambisporaceae</taxon>
        <taxon>Ambispora</taxon>
    </lineage>
</organism>
<feature type="region of interest" description="Disordered" evidence="1">
    <location>
        <begin position="101"/>
        <end position="133"/>
    </location>
</feature>